<dbReference type="AlphaFoldDB" id="A0A284R0W7"/>
<dbReference type="EMBL" id="FUEG01000003">
    <property type="protein sequence ID" value="SJL02366.1"/>
    <property type="molecule type" value="Genomic_DNA"/>
</dbReference>
<name>A0A284R0W7_ARMOS</name>
<reference evidence="2" key="1">
    <citation type="journal article" date="2017" name="Nat. Ecol. Evol.">
        <title>Genome expansion and lineage-specific genetic innovations in the forest pathogenic fungi Armillaria.</title>
        <authorList>
            <person name="Sipos G."/>
            <person name="Prasanna A.N."/>
            <person name="Walter M.C."/>
            <person name="O'Connor E."/>
            <person name="Balint B."/>
            <person name="Krizsan K."/>
            <person name="Kiss B."/>
            <person name="Hess J."/>
            <person name="Varga T."/>
            <person name="Slot J."/>
            <person name="Riley R."/>
            <person name="Boka B."/>
            <person name="Rigling D."/>
            <person name="Barry K."/>
            <person name="Lee J."/>
            <person name="Mihaltcheva S."/>
            <person name="LaButti K."/>
            <person name="Lipzen A."/>
            <person name="Waldron R."/>
            <person name="Moloney N.M."/>
            <person name="Sperisen C."/>
            <person name="Kredics L."/>
            <person name="Vagvoelgyi C."/>
            <person name="Patrignani A."/>
            <person name="Fitzpatrick D."/>
            <person name="Nagy I."/>
            <person name="Doyle S."/>
            <person name="Anderson J.B."/>
            <person name="Grigoriev I.V."/>
            <person name="Gueldener U."/>
            <person name="Muensterkoetter M."/>
            <person name="Nagy L.G."/>
        </authorList>
    </citation>
    <scope>NUCLEOTIDE SEQUENCE [LARGE SCALE GENOMIC DNA]</scope>
    <source>
        <strain evidence="2">C18/9</strain>
    </source>
</reference>
<dbReference type="STRING" id="47428.A0A284R0W7"/>
<dbReference type="Proteomes" id="UP000219338">
    <property type="component" value="Unassembled WGS sequence"/>
</dbReference>
<organism evidence="1 2">
    <name type="scientific">Armillaria ostoyae</name>
    <name type="common">Armillaria root rot fungus</name>
    <dbReference type="NCBI Taxonomy" id="47428"/>
    <lineage>
        <taxon>Eukaryota</taxon>
        <taxon>Fungi</taxon>
        <taxon>Dikarya</taxon>
        <taxon>Basidiomycota</taxon>
        <taxon>Agaricomycotina</taxon>
        <taxon>Agaricomycetes</taxon>
        <taxon>Agaricomycetidae</taxon>
        <taxon>Agaricales</taxon>
        <taxon>Marasmiineae</taxon>
        <taxon>Physalacriaceae</taxon>
        <taxon>Armillaria</taxon>
    </lineage>
</organism>
<protein>
    <submittedName>
        <fullName evidence="1">Uncharacterized protein</fullName>
    </submittedName>
</protein>
<proteinExistence type="predicted"/>
<accession>A0A284R0W7</accession>
<dbReference type="OrthoDB" id="2154253at2759"/>
<sequence>MTDQALTVSVSSNSEIASGSSFVDLLLKGRLTKYQSHNLLFTTERLLPAVDSPTPETLEERRKAQAAFVAYLQKEGKAGPLLVARFVARQIAFEMLKLMPGYPGKPDEQHFTNSEGEGYMLADHMERLRYIVLAEVRMTRFVHFLWLMVDDGHLFMASLQLPSVQKMWKRPRHHMQPLTKLGLPSTF</sequence>
<gene>
    <name evidence="1" type="ORF">ARMOST_05693</name>
</gene>
<keyword evidence="2" id="KW-1185">Reference proteome</keyword>
<evidence type="ECO:0000313" key="2">
    <source>
        <dbReference type="Proteomes" id="UP000219338"/>
    </source>
</evidence>
<evidence type="ECO:0000313" key="1">
    <source>
        <dbReference type="EMBL" id="SJL02366.1"/>
    </source>
</evidence>